<dbReference type="Proteomes" id="UP001283361">
    <property type="component" value="Unassembled WGS sequence"/>
</dbReference>
<dbReference type="AlphaFoldDB" id="A0AAE1AIT6"/>
<organism evidence="1 2">
    <name type="scientific">Elysia crispata</name>
    <name type="common">lettuce slug</name>
    <dbReference type="NCBI Taxonomy" id="231223"/>
    <lineage>
        <taxon>Eukaryota</taxon>
        <taxon>Metazoa</taxon>
        <taxon>Spiralia</taxon>
        <taxon>Lophotrochozoa</taxon>
        <taxon>Mollusca</taxon>
        <taxon>Gastropoda</taxon>
        <taxon>Heterobranchia</taxon>
        <taxon>Euthyneura</taxon>
        <taxon>Panpulmonata</taxon>
        <taxon>Sacoglossa</taxon>
        <taxon>Placobranchoidea</taxon>
        <taxon>Plakobranchidae</taxon>
        <taxon>Elysia</taxon>
    </lineage>
</organism>
<protein>
    <submittedName>
        <fullName evidence="1">Uncharacterized protein</fullName>
    </submittedName>
</protein>
<reference evidence="1" key="1">
    <citation type="journal article" date="2023" name="G3 (Bethesda)">
        <title>A reference genome for the long-term kleptoplast-retaining sea slug Elysia crispata morphotype clarki.</title>
        <authorList>
            <person name="Eastman K.E."/>
            <person name="Pendleton A.L."/>
            <person name="Shaikh M.A."/>
            <person name="Suttiyut T."/>
            <person name="Ogas R."/>
            <person name="Tomko P."/>
            <person name="Gavelis G."/>
            <person name="Widhalm J.R."/>
            <person name="Wisecaver J.H."/>
        </authorList>
    </citation>
    <scope>NUCLEOTIDE SEQUENCE</scope>
    <source>
        <strain evidence="1">ECLA1</strain>
    </source>
</reference>
<evidence type="ECO:0000313" key="1">
    <source>
        <dbReference type="EMBL" id="KAK3788467.1"/>
    </source>
</evidence>
<evidence type="ECO:0000313" key="2">
    <source>
        <dbReference type="Proteomes" id="UP001283361"/>
    </source>
</evidence>
<proteinExistence type="predicted"/>
<keyword evidence="2" id="KW-1185">Reference proteome</keyword>
<sequence length="80" mass="8880">MLVGTLRDWELGRGGGEVEGVGVYRFAEKAERAERKEEKLLPIWNGTELMAVQQQASRGCLPIQRATSNPSSLICNANEY</sequence>
<accession>A0AAE1AIT6</accession>
<comment type="caution">
    <text evidence="1">The sequence shown here is derived from an EMBL/GenBank/DDBJ whole genome shotgun (WGS) entry which is preliminary data.</text>
</comment>
<name>A0AAE1AIT6_9GAST</name>
<gene>
    <name evidence="1" type="ORF">RRG08_004762</name>
</gene>
<dbReference type="EMBL" id="JAWDGP010001758">
    <property type="protein sequence ID" value="KAK3788467.1"/>
    <property type="molecule type" value="Genomic_DNA"/>
</dbReference>